<protein>
    <recommendedName>
        <fullName evidence="7">Peptidase S26 domain-containing protein</fullName>
    </recommendedName>
</protein>
<dbReference type="InterPro" id="IPR036286">
    <property type="entry name" value="LexA/Signal_pep-like_sf"/>
</dbReference>
<gene>
    <name evidence="8" type="ORF">H2200_010065</name>
</gene>
<dbReference type="Pfam" id="PF10502">
    <property type="entry name" value="Peptidase_S26"/>
    <property type="match status" value="1"/>
</dbReference>
<keyword evidence="4" id="KW-0378">Hydrolase</keyword>
<organism evidence="8 9">
    <name type="scientific">Cladophialophora chaetospira</name>
    <dbReference type="NCBI Taxonomy" id="386627"/>
    <lineage>
        <taxon>Eukaryota</taxon>
        <taxon>Fungi</taxon>
        <taxon>Dikarya</taxon>
        <taxon>Ascomycota</taxon>
        <taxon>Pezizomycotina</taxon>
        <taxon>Eurotiomycetes</taxon>
        <taxon>Chaetothyriomycetidae</taxon>
        <taxon>Chaetothyriales</taxon>
        <taxon>Herpotrichiellaceae</taxon>
        <taxon>Cladophialophora</taxon>
    </lineage>
</organism>
<evidence type="ECO:0000259" key="7">
    <source>
        <dbReference type="Pfam" id="PF10502"/>
    </source>
</evidence>
<accession>A0AA39CEJ9</accession>
<evidence type="ECO:0000313" key="8">
    <source>
        <dbReference type="EMBL" id="KAJ9605408.1"/>
    </source>
</evidence>
<dbReference type="InterPro" id="IPR037730">
    <property type="entry name" value="IMP2"/>
</dbReference>
<dbReference type="GO" id="GO:0042720">
    <property type="term" value="C:mitochondrial inner membrane peptidase complex"/>
    <property type="evidence" value="ECO:0007669"/>
    <property type="project" value="InterPro"/>
</dbReference>
<dbReference type="Proteomes" id="UP001172673">
    <property type="component" value="Unassembled WGS sequence"/>
</dbReference>
<comment type="caution">
    <text evidence="8">The sequence shown here is derived from an EMBL/GenBank/DDBJ whole genome shotgun (WGS) entry which is preliminary data.</text>
</comment>
<keyword evidence="9" id="KW-1185">Reference proteome</keyword>
<dbReference type="SUPFAM" id="SSF51306">
    <property type="entry name" value="LexA/Signal peptidase"/>
    <property type="match status" value="1"/>
</dbReference>
<reference evidence="8" key="1">
    <citation type="submission" date="2022-10" db="EMBL/GenBank/DDBJ databases">
        <title>Culturing micro-colonial fungi from biological soil crusts in the Mojave desert and describing Neophaeococcomyces mojavensis, and introducing the new genera and species Taxawa tesnikishii.</title>
        <authorList>
            <person name="Kurbessoian T."/>
            <person name="Stajich J.E."/>
        </authorList>
    </citation>
    <scope>NUCLEOTIDE SEQUENCE</scope>
    <source>
        <strain evidence="8">TK_41</strain>
    </source>
</reference>
<keyword evidence="2" id="KW-0645">Protease</keyword>
<evidence type="ECO:0000256" key="1">
    <source>
        <dbReference type="ARBA" id="ARBA00004167"/>
    </source>
</evidence>
<dbReference type="GO" id="GO:0006465">
    <property type="term" value="P:signal peptide processing"/>
    <property type="evidence" value="ECO:0007669"/>
    <property type="project" value="InterPro"/>
</dbReference>
<evidence type="ECO:0000256" key="4">
    <source>
        <dbReference type="ARBA" id="ARBA00022801"/>
    </source>
</evidence>
<dbReference type="PANTHER" id="PTHR46041:SF2">
    <property type="entry name" value="MITOCHONDRIAL INNER MEMBRANE PROTEASE SUBUNIT 2"/>
    <property type="match status" value="1"/>
</dbReference>
<dbReference type="AlphaFoldDB" id="A0AA39CEJ9"/>
<proteinExistence type="predicted"/>
<evidence type="ECO:0000256" key="5">
    <source>
        <dbReference type="ARBA" id="ARBA00022989"/>
    </source>
</evidence>
<sequence>MPPASRGFIPSSFNHAFRTYNLRSRLLQRRLVARAPPKPKLPPASVIETAVAQSIKNAQALKARKALEARNAQEKKPPGRWQSFLLRIPLPPSIQRFFQQLSPPSWVRRWVWRLFIFGPPIAVLVTSSPLTICRVVGPSMAPFFNANSLPDEPAPYRDWILVRKVHSLEVLPWSKFFRTLKRKGLERGQIVVIYAPHDPKLLAVKRVIGLPGDRVQPLAGYPGGDENPVVIPYNHIWVEGDANSRDKSIDSNDFGPISQNMVYGYAFAAYTPGYNWPVWLNWEEDEYPAKESGRVERDVVGSARLDPDEEARQIENPFKTGAAALELAMIRQNRGRVLKNMRAKSMLDKYRAMYALATKEFEKGENADTRDVAEGLIDELEVAFETVGLNKDGSRVAAGVNGLGKRNGIGEAARVTGV</sequence>
<dbReference type="GO" id="GO:0006627">
    <property type="term" value="P:protein processing involved in protein targeting to mitochondrion"/>
    <property type="evidence" value="ECO:0007669"/>
    <property type="project" value="InterPro"/>
</dbReference>
<dbReference type="Gene3D" id="2.10.109.10">
    <property type="entry name" value="Umud Fragment, subunit A"/>
    <property type="match status" value="1"/>
</dbReference>
<evidence type="ECO:0000256" key="3">
    <source>
        <dbReference type="ARBA" id="ARBA00022692"/>
    </source>
</evidence>
<dbReference type="CDD" id="cd06530">
    <property type="entry name" value="S26_SPase_I"/>
    <property type="match status" value="1"/>
</dbReference>
<dbReference type="InterPro" id="IPR019533">
    <property type="entry name" value="Peptidase_S26"/>
</dbReference>
<feature type="domain" description="Peptidase S26" evidence="7">
    <location>
        <begin position="156"/>
        <end position="216"/>
    </location>
</feature>
<name>A0AA39CEJ9_9EURO</name>
<keyword evidence="5" id="KW-1133">Transmembrane helix</keyword>
<keyword evidence="3" id="KW-0812">Transmembrane</keyword>
<keyword evidence="6" id="KW-0472">Membrane</keyword>
<evidence type="ECO:0000313" key="9">
    <source>
        <dbReference type="Proteomes" id="UP001172673"/>
    </source>
</evidence>
<evidence type="ECO:0000256" key="6">
    <source>
        <dbReference type="ARBA" id="ARBA00023136"/>
    </source>
</evidence>
<dbReference type="PANTHER" id="PTHR46041">
    <property type="entry name" value="MITOCHONDRIAL INNER MEMBRANE PROTEASE SUBUNIT 2"/>
    <property type="match status" value="1"/>
</dbReference>
<comment type="subcellular location">
    <subcellularLocation>
        <location evidence="1">Membrane</location>
        <topology evidence="1">Single-pass membrane protein</topology>
    </subcellularLocation>
</comment>
<dbReference type="GO" id="GO:0004252">
    <property type="term" value="F:serine-type endopeptidase activity"/>
    <property type="evidence" value="ECO:0007669"/>
    <property type="project" value="InterPro"/>
</dbReference>
<evidence type="ECO:0000256" key="2">
    <source>
        <dbReference type="ARBA" id="ARBA00022670"/>
    </source>
</evidence>
<dbReference type="EMBL" id="JAPDRK010000016">
    <property type="protein sequence ID" value="KAJ9605408.1"/>
    <property type="molecule type" value="Genomic_DNA"/>
</dbReference>